<gene>
    <name evidence="1" type="ordered locus">XC_0593</name>
</gene>
<dbReference type="KEGG" id="xcb:XC_0593"/>
<reference evidence="1 2" key="1">
    <citation type="journal article" date="2005" name="Genome Res.">
        <title>Comparative and functional genomic analyses of the pathogenicity of phytopathogen Xanthomonas campestris pv. campestris.</title>
        <authorList>
            <person name="Qian W."/>
            <person name="Jia Y."/>
            <person name="Ren S.X."/>
            <person name="He Y.Q."/>
            <person name="Feng J.X."/>
            <person name="Lu L.F."/>
            <person name="Sun Q."/>
            <person name="Ying G."/>
            <person name="Tang D.J."/>
            <person name="Tang H."/>
            <person name="Wu W."/>
            <person name="Hao P."/>
            <person name="Wang L."/>
            <person name="Jiang B.L."/>
            <person name="Zeng S."/>
            <person name="Gu W.Y."/>
            <person name="Lu G."/>
            <person name="Rong L."/>
            <person name="Tian Y."/>
            <person name="Yao Z."/>
            <person name="Fu G."/>
            <person name="Chen B."/>
            <person name="Fang R."/>
            <person name="Qiang B."/>
            <person name="Chen Z."/>
            <person name="Zhao G.P."/>
            <person name="Tang J.L."/>
            <person name="He C."/>
        </authorList>
    </citation>
    <scope>NUCLEOTIDE SEQUENCE [LARGE SCALE GENOMIC DNA]</scope>
    <source>
        <strain evidence="1 2">8004</strain>
    </source>
</reference>
<sequence length="184" mass="20270">MNFSLPLRATAIILKKKEQGVSVQVTKLGCLTLVSLAATGCLSASAGSETGAMSGGSLCDESRRWGRIDATHALQVVPQVFEDENGRLYHFDLKGRGGLYYLDARCGVGTYAECAFTATRSTGERFQFSDISTFGLWETQYAYYLLYRVVTPKSASERRQRRVVQLGDPPVEICNQIGDYSNLM</sequence>
<dbReference type="RefSeq" id="WP_011038656.1">
    <property type="nucleotide sequence ID" value="NC_007086.1"/>
</dbReference>
<dbReference type="HOGENOM" id="CLU_1634732_0_0_6"/>
<accession>A0A0H2X543</accession>
<protein>
    <submittedName>
        <fullName evidence="1">Uncharacterized protein</fullName>
    </submittedName>
</protein>
<dbReference type="AlphaFoldDB" id="A0A0H2X543"/>
<organism evidence="1 2">
    <name type="scientific">Xanthomonas campestris pv. campestris (strain 8004)</name>
    <dbReference type="NCBI Taxonomy" id="314565"/>
    <lineage>
        <taxon>Bacteria</taxon>
        <taxon>Pseudomonadati</taxon>
        <taxon>Pseudomonadota</taxon>
        <taxon>Gammaproteobacteria</taxon>
        <taxon>Lysobacterales</taxon>
        <taxon>Lysobacteraceae</taxon>
        <taxon>Xanthomonas</taxon>
    </lineage>
</organism>
<proteinExistence type="predicted"/>
<evidence type="ECO:0000313" key="2">
    <source>
        <dbReference type="Proteomes" id="UP000000420"/>
    </source>
</evidence>
<dbReference type="Proteomes" id="UP000000420">
    <property type="component" value="Chromosome"/>
</dbReference>
<dbReference type="EMBL" id="CP000050">
    <property type="protein sequence ID" value="AAY47674.1"/>
    <property type="molecule type" value="Genomic_DNA"/>
</dbReference>
<name>A0A0H2X543_XANC8</name>
<evidence type="ECO:0000313" key="1">
    <source>
        <dbReference type="EMBL" id="AAY47674.1"/>
    </source>
</evidence>